<dbReference type="PROSITE" id="PS00183">
    <property type="entry name" value="UBC_1"/>
    <property type="match status" value="1"/>
</dbReference>
<dbReference type="eggNOG" id="KOG0425">
    <property type="taxonomic scope" value="Eukaryota"/>
</dbReference>
<dbReference type="InterPro" id="IPR050113">
    <property type="entry name" value="Ub_conjugating_enzyme"/>
</dbReference>
<dbReference type="InterPro" id="IPR016135">
    <property type="entry name" value="UBQ-conjugating_enzyme/RWD"/>
</dbReference>
<evidence type="ECO:0000256" key="2">
    <source>
        <dbReference type="ARBA" id="ARBA00022786"/>
    </source>
</evidence>
<dbReference type="OrthoDB" id="19692at2759"/>
<dbReference type="PANTHER" id="PTHR24067">
    <property type="entry name" value="UBIQUITIN-CONJUGATING ENZYME E2"/>
    <property type="match status" value="1"/>
</dbReference>
<dbReference type="Pfam" id="PF00179">
    <property type="entry name" value="UQ_con"/>
    <property type="match status" value="1"/>
</dbReference>
<keyword evidence="1" id="KW-0808">Transferase</keyword>
<keyword evidence="2 4" id="KW-0833">Ubl conjugation pathway</keyword>
<feature type="active site" description="Glycyl thioester intermediate" evidence="3">
    <location>
        <position position="90"/>
    </location>
</feature>
<dbReference type="GO" id="GO:0016740">
    <property type="term" value="F:transferase activity"/>
    <property type="evidence" value="ECO:0007669"/>
    <property type="project" value="UniProtKB-KW"/>
</dbReference>
<gene>
    <name evidence="6" type="ORF">PTSG_05091</name>
</gene>
<keyword evidence="7" id="KW-1185">Reference proteome</keyword>
<dbReference type="Gene3D" id="3.10.110.10">
    <property type="entry name" value="Ubiquitin Conjugating Enzyme"/>
    <property type="match status" value="1"/>
</dbReference>
<feature type="domain" description="UBC core" evidence="5">
    <location>
        <begin position="5"/>
        <end position="147"/>
    </location>
</feature>
<keyword evidence="4" id="KW-0067">ATP-binding</keyword>
<accession>F2UAI0</accession>
<dbReference type="SMART" id="SM00212">
    <property type="entry name" value="UBCc"/>
    <property type="match status" value="1"/>
</dbReference>
<organism evidence="7">
    <name type="scientific">Salpingoeca rosetta (strain ATCC 50818 / BSB-021)</name>
    <dbReference type="NCBI Taxonomy" id="946362"/>
    <lineage>
        <taxon>Eukaryota</taxon>
        <taxon>Choanoflagellata</taxon>
        <taxon>Craspedida</taxon>
        <taxon>Salpingoecidae</taxon>
        <taxon>Salpingoeca</taxon>
    </lineage>
</organism>
<evidence type="ECO:0000256" key="3">
    <source>
        <dbReference type="PROSITE-ProRule" id="PRU10133"/>
    </source>
</evidence>
<evidence type="ECO:0000259" key="5">
    <source>
        <dbReference type="PROSITE" id="PS50127"/>
    </source>
</evidence>
<comment type="similarity">
    <text evidence="4">Belongs to the ubiquitin-conjugating enzyme family.</text>
</comment>
<protein>
    <recommendedName>
        <fullName evidence="5">UBC core domain-containing protein</fullName>
    </recommendedName>
</protein>
<dbReference type="GeneID" id="16074255"/>
<dbReference type="Proteomes" id="UP000007799">
    <property type="component" value="Unassembled WGS sequence"/>
</dbReference>
<evidence type="ECO:0000256" key="1">
    <source>
        <dbReference type="ARBA" id="ARBA00022679"/>
    </source>
</evidence>
<name>F2UAI0_SALR5</name>
<dbReference type="RefSeq" id="XP_004993678.1">
    <property type="nucleotide sequence ID" value="XM_004993621.1"/>
</dbReference>
<dbReference type="InterPro" id="IPR000608">
    <property type="entry name" value="UBC"/>
</dbReference>
<keyword evidence="4" id="KW-0547">Nucleotide-binding</keyword>
<proteinExistence type="inferred from homology"/>
<dbReference type="KEGG" id="sre:PTSG_05091"/>
<evidence type="ECO:0000313" key="7">
    <source>
        <dbReference type="Proteomes" id="UP000007799"/>
    </source>
</evidence>
<evidence type="ECO:0000256" key="4">
    <source>
        <dbReference type="RuleBase" id="RU362109"/>
    </source>
</evidence>
<sequence length="147" mass="16141">MANSAALVRLRKELKSIQADENPLYKFIGLEQDSMFLWSLWIFGPPGTAFEGGAFRCLVRFPSSYPMDPPSWQFLTPIFHPNVYFDGKVCVSVLQQPAQAQRSNGFWMPTLDVPGVCQSVLSLLSSPNPLDPANAEAATLVGAAFCV</sequence>
<dbReference type="AlphaFoldDB" id="F2UAI0"/>
<dbReference type="InParanoid" id="F2UAI0"/>
<dbReference type="EMBL" id="GL832966">
    <property type="protein sequence ID" value="EGD73396.1"/>
    <property type="molecule type" value="Genomic_DNA"/>
</dbReference>
<dbReference type="GO" id="GO:0005524">
    <property type="term" value="F:ATP binding"/>
    <property type="evidence" value="ECO:0007669"/>
    <property type="project" value="UniProtKB-UniRule"/>
</dbReference>
<reference evidence="6" key="1">
    <citation type="submission" date="2009-08" db="EMBL/GenBank/DDBJ databases">
        <title>Annotation of Salpingoeca rosetta.</title>
        <authorList>
            <consortium name="The Broad Institute Genome Sequencing Platform"/>
            <person name="Russ C."/>
            <person name="Cuomo C."/>
            <person name="Burger G."/>
            <person name="Gray M.W."/>
            <person name="Holland P.W.H."/>
            <person name="King N."/>
            <person name="Lang F.B.F."/>
            <person name="Roger A.J."/>
            <person name="Ruiz-Trillo I."/>
            <person name="Young S.K."/>
            <person name="Zeng Q."/>
            <person name="Gargeya S."/>
            <person name="Alvarado L."/>
            <person name="Berlin A."/>
            <person name="Chapman S.B."/>
            <person name="Chen Z."/>
            <person name="Freedman E."/>
            <person name="Gellesch M."/>
            <person name="Goldberg J."/>
            <person name="Griggs A."/>
            <person name="Gujja S."/>
            <person name="Heilman E."/>
            <person name="Heiman D."/>
            <person name="Howarth C."/>
            <person name="Mehta T."/>
            <person name="Neiman D."/>
            <person name="Pearson M."/>
            <person name="Roberts A."/>
            <person name="Saif S."/>
            <person name="Shea T."/>
            <person name="Shenoy N."/>
            <person name="Sisk P."/>
            <person name="Stolte C."/>
            <person name="Sykes S."/>
            <person name="White J."/>
            <person name="Yandava C."/>
            <person name="Haas B."/>
            <person name="Nusbaum C."/>
            <person name="Birren B."/>
        </authorList>
    </citation>
    <scope>NUCLEOTIDE SEQUENCE [LARGE SCALE GENOMIC DNA]</scope>
    <source>
        <strain evidence="6">ATCC 50818</strain>
    </source>
</reference>
<dbReference type="STRING" id="946362.F2UAI0"/>
<dbReference type="InterPro" id="IPR023313">
    <property type="entry name" value="UBQ-conjugating_AS"/>
</dbReference>
<dbReference type="SUPFAM" id="SSF54495">
    <property type="entry name" value="UBC-like"/>
    <property type="match status" value="1"/>
</dbReference>
<evidence type="ECO:0000313" key="6">
    <source>
        <dbReference type="EMBL" id="EGD73396.1"/>
    </source>
</evidence>
<dbReference type="PROSITE" id="PS50127">
    <property type="entry name" value="UBC_2"/>
    <property type="match status" value="1"/>
</dbReference>